<sequence length="291" mass="31085">MGLRREFLSYVGTGSIGLMVGFYLGAEELLGIQSDDTPEGEASGVRNSSDGQETTEEEQQSSGDGQSDGDQQSSEEQDTSDDQDSTEGGDSDTSSGGAFDIDDFEDGSASDWDPAPELTSSFEPSQGRSSSGSWSVEFAEGNADDNPKWENVGAAERPTTLETAHALETGEIYADSYTEWQIDGTVVFRVNYNWSNGFLAVNGSGAQPSDIEEGAVVAELPWPSSEEFFHVTLEEIDWDENVVGVVRVNGAERAQDVPFFNDADGIDRTTVSIGGNGGNVMFVDDTSIPSE</sequence>
<keyword evidence="2" id="KW-0812">Transmembrane</keyword>
<dbReference type="Proteomes" id="UP000319712">
    <property type="component" value="Unassembled WGS sequence"/>
</dbReference>
<keyword evidence="2" id="KW-1133">Transmembrane helix</keyword>
<gene>
    <name evidence="3" type="ORF">SAMN06264867_109114</name>
</gene>
<dbReference type="AlphaFoldDB" id="A0A521E6P3"/>
<proteinExistence type="predicted"/>
<feature type="transmembrane region" description="Helical" evidence="2">
    <location>
        <begin position="7"/>
        <end position="26"/>
    </location>
</feature>
<feature type="compositionally biased region" description="Acidic residues" evidence="1">
    <location>
        <begin position="73"/>
        <end position="90"/>
    </location>
</feature>
<evidence type="ECO:0000313" key="3">
    <source>
        <dbReference type="EMBL" id="SMO79606.1"/>
    </source>
</evidence>
<organism evidence="3 4">
    <name type="scientific">Halorubrum cibi</name>
    <dbReference type="NCBI Taxonomy" id="413815"/>
    <lineage>
        <taxon>Archaea</taxon>
        <taxon>Methanobacteriati</taxon>
        <taxon>Methanobacteriota</taxon>
        <taxon>Stenosarchaea group</taxon>
        <taxon>Halobacteria</taxon>
        <taxon>Halobacteriales</taxon>
        <taxon>Haloferacaceae</taxon>
        <taxon>Halorubrum</taxon>
    </lineage>
</organism>
<evidence type="ECO:0000256" key="1">
    <source>
        <dbReference type="SAM" id="MobiDB-lite"/>
    </source>
</evidence>
<evidence type="ECO:0000256" key="2">
    <source>
        <dbReference type="SAM" id="Phobius"/>
    </source>
</evidence>
<accession>A0A521E6P3</accession>
<protein>
    <submittedName>
        <fullName evidence="3">Uncharacterized protein</fullName>
    </submittedName>
</protein>
<evidence type="ECO:0000313" key="4">
    <source>
        <dbReference type="Proteomes" id="UP000319712"/>
    </source>
</evidence>
<dbReference type="EMBL" id="FXTD01000009">
    <property type="protein sequence ID" value="SMO79606.1"/>
    <property type="molecule type" value="Genomic_DNA"/>
</dbReference>
<feature type="compositionally biased region" description="Low complexity" evidence="1">
    <location>
        <begin position="60"/>
        <end position="72"/>
    </location>
</feature>
<feature type="region of interest" description="Disordered" evidence="1">
    <location>
        <begin position="33"/>
        <end position="151"/>
    </location>
</feature>
<keyword evidence="4" id="KW-1185">Reference proteome</keyword>
<feature type="compositionally biased region" description="Low complexity" evidence="1">
    <location>
        <begin position="120"/>
        <end position="135"/>
    </location>
</feature>
<dbReference type="OrthoDB" id="373331at2157"/>
<name>A0A521E6P3_9EURY</name>
<reference evidence="3 4" key="1">
    <citation type="submission" date="2017-05" db="EMBL/GenBank/DDBJ databases">
        <authorList>
            <person name="Varghese N."/>
            <person name="Submissions S."/>
        </authorList>
    </citation>
    <scope>NUCLEOTIDE SEQUENCE [LARGE SCALE GENOMIC DNA]</scope>
    <source>
        <strain evidence="3 4">DSM 19504</strain>
    </source>
</reference>
<keyword evidence="2" id="KW-0472">Membrane</keyword>
<dbReference type="RefSeq" id="WP_142987290.1">
    <property type="nucleotide sequence ID" value="NZ_FXTD01000009.1"/>
</dbReference>